<accession>A0A6S7DY94</accession>
<evidence type="ECO:0000256" key="2">
    <source>
        <dbReference type="ARBA" id="ARBA00022723"/>
    </source>
</evidence>
<dbReference type="PANTHER" id="PTHR12918:SF1">
    <property type="entry name" value="CYSTEINE DIOXYGENASE TYPE 1"/>
    <property type="match status" value="1"/>
</dbReference>
<keyword evidence="5 6" id="KW-0408">Iron</keyword>
<dbReference type="AlphaFoldDB" id="A0A6S7DY94"/>
<evidence type="ECO:0000256" key="1">
    <source>
        <dbReference type="ARBA" id="ARBA00006622"/>
    </source>
</evidence>
<evidence type="ECO:0000256" key="4">
    <source>
        <dbReference type="ARBA" id="ARBA00023002"/>
    </source>
</evidence>
<dbReference type="PANTHER" id="PTHR12918">
    <property type="entry name" value="CYSTEINE DIOXYGENASE"/>
    <property type="match status" value="1"/>
</dbReference>
<dbReference type="InterPro" id="IPR011051">
    <property type="entry name" value="RmlC_Cupin_sf"/>
</dbReference>
<dbReference type="SUPFAM" id="SSF51182">
    <property type="entry name" value="RmlC-like cupins"/>
    <property type="match status" value="1"/>
</dbReference>
<dbReference type="EC" id="1.13.11.-" evidence="7"/>
<dbReference type="InterPro" id="IPR014710">
    <property type="entry name" value="RmlC-like_jellyroll"/>
</dbReference>
<gene>
    <name evidence="7" type="ORF">LMG1861_03656</name>
</gene>
<dbReference type="CDD" id="cd10548">
    <property type="entry name" value="cupin_CDO"/>
    <property type="match status" value="1"/>
</dbReference>
<dbReference type="RefSeq" id="WP_414136934.1">
    <property type="nucleotide sequence ID" value="NZ_CADILD010000002.1"/>
</dbReference>
<dbReference type="EMBL" id="CADILD010000002">
    <property type="protein sequence ID" value="CAB3888215.1"/>
    <property type="molecule type" value="Genomic_DNA"/>
</dbReference>
<comment type="similarity">
    <text evidence="1">Belongs to the cysteine dioxygenase family.</text>
</comment>
<evidence type="ECO:0000256" key="5">
    <source>
        <dbReference type="ARBA" id="ARBA00023004"/>
    </source>
</evidence>
<keyword evidence="2 6" id="KW-0479">Metal-binding</keyword>
<evidence type="ECO:0000313" key="7">
    <source>
        <dbReference type="EMBL" id="CAB3888215.1"/>
    </source>
</evidence>
<feature type="binding site" evidence="6">
    <location>
        <position position="96"/>
    </location>
    <ligand>
        <name>Fe cation</name>
        <dbReference type="ChEBI" id="CHEBI:24875"/>
        <note>catalytic</note>
    </ligand>
</feature>
<dbReference type="Gene3D" id="2.60.120.10">
    <property type="entry name" value="Jelly Rolls"/>
    <property type="match status" value="1"/>
</dbReference>
<dbReference type="Pfam" id="PF05995">
    <property type="entry name" value="CDO_I"/>
    <property type="match status" value="1"/>
</dbReference>
<keyword evidence="4 7" id="KW-0560">Oxidoreductase</keyword>
<dbReference type="GO" id="GO:0008198">
    <property type="term" value="F:ferrous iron binding"/>
    <property type="evidence" value="ECO:0007669"/>
    <property type="project" value="TreeGrafter"/>
</dbReference>
<dbReference type="Proteomes" id="UP000494105">
    <property type="component" value="Unassembled WGS sequence"/>
</dbReference>
<proteinExistence type="inferred from homology"/>
<feature type="binding site" evidence="6">
    <location>
        <position position="147"/>
    </location>
    <ligand>
        <name>Fe cation</name>
        <dbReference type="ChEBI" id="CHEBI:24875"/>
        <note>catalytic</note>
    </ligand>
</feature>
<evidence type="ECO:0000256" key="6">
    <source>
        <dbReference type="PIRSR" id="PIRSR610300-51"/>
    </source>
</evidence>
<reference evidence="7 8" key="1">
    <citation type="submission" date="2020-04" db="EMBL/GenBank/DDBJ databases">
        <authorList>
            <person name="De Canck E."/>
        </authorList>
    </citation>
    <scope>NUCLEOTIDE SEQUENCE [LARGE SCALE GENOMIC DNA]</scope>
    <source>
        <strain evidence="7 8">LMG 1861</strain>
    </source>
</reference>
<keyword evidence="3 7" id="KW-0223">Dioxygenase</keyword>
<dbReference type="InterPro" id="IPR010300">
    <property type="entry name" value="CDO_1"/>
</dbReference>
<evidence type="ECO:0000313" key="8">
    <source>
        <dbReference type="Proteomes" id="UP000494105"/>
    </source>
</evidence>
<feature type="binding site" evidence="6">
    <location>
        <position position="94"/>
    </location>
    <ligand>
        <name>Fe cation</name>
        <dbReference type="ChEBI" id="CHEBI:24875"/>
        <note>catalytic</note>
    </ligand>
</feature>
<sequence length="214" mass="23555">MPASNTVPESNTGLDRLRRFIATATRLASADALAQTPALQEAFADLVRHDDWLPEACTAPHPQYYQQYLLHCDPLERFSLVSFVWGPGQSTPVHDHEVWGYVGMLRGAEVNQRYVRHADGRIETLGEPSTLHPGDVERLDPAEGDIHRVSNAHADRVSISVHLYGGNIGAVSRHVYDPATGQPKPFVSGYSSASMPNLWDRSAAVRATIPALQR</sequence>
<protein>
    <submittedName>
        <fullName evidence="7">3-mercaptopropionate dioxygenase</fullName>
        <ecNumber evidence="7">1.13.11.-</ecNumber>
    </submittedName>
</protein>
<evidence type="ECO:0000256" key="3">
    <source>
        <dbReference type="ARBA" id="ARBA00022964"/>
    </source>
</evidence>
<organism evidence="7 8">
    <name type="scientific">Achromobacter piechaudii</name>
    <dbReference type="NCBI Taxonomy" id="72556"/>
    <lineage>
        <taxon>Bacteria</taxon>
        <taxon>Pseudomonadati</taxon>
        <taxon>Pseudomonadota</taxon>
        <taxon>Betaproteobacteria</taxon>
        <taxon>Burkholderiales</taxon>
        <taxon>Alcaligenaceae</taxon>
        <taxon>Achromobacter</taxon>
    </lineage>
</organism>
<name>A0A6S7DY94_9BURK</name>
<dbReference type="GO" id="GO:0016702">
    <property type="term" value="F:oxidoreductase activity, acting on single donors with incorporation of molecular oxygen, incorporation of two atoms of oxygen"/>
    <property type="evidence" value="ECO:0007669"/>
    <property type="project" value="InterPro"/>
</dbReference>